<evidence type="ECO:0000256" key="1">
    <source>
        <dbReference type="ARBA" id="ARBA00005964"/>
    </source>
</evidence>
<organism evidence="6 7">
    <name type="scientific">Cyphellophora attinorum</name>
    <dbReference type="NCBI Taxonomy" id="1664694"/>
    <lineage>
        <taxon>Eukaryota</taxon>
        <taxon>Fungi</taxon>
        <taxon>Dikarya</taxon>
        <taxon>Ascomycota</taxon>
        <taxon>Pezizomycotina</taxon>
        <taxon>Eurotiomycetes</taxon>
        <taxon>Chaetothyriomycetidae</taxon>
        <taxon>Chaetothyriales</taxon>
        <taxon>Cyphellophoraceae</taxon>
        <taxon>Cyphellophora</taxon>
    </lineage>
</organism>
<dbReference type="GeneID" id="28735075"/>
<accession>A0A0N1NZM9</accession>
<dbReference type="VEuPathDB" id="FungiDB:AB675_3168"/>
<evidence type="ECO:0000256" key="4">
    <source>
        <dbReference type="SAM" id="Phobius"/>
    </source>
</evidence>
<feature type="domain" description="Carboxylesterase type B" evidence="5">
    <location>
        <begin position="87"/>
        <end position="598"/>
    </location>
</feature>
<dbReference type="EC" id="3.1.1.-" evidence="3"/>
<dbReference type="InterPro" id="IPR029058">
    <property type="entry name" value="AB_hydrolase_fold"/>
</dbReference>
<dbReference type="InterPro" id="IPR019819">
    <property type="entry name" value="Carboxylesterase_B_CS"/>
</dbReference>
<dbReference type="GO" id="GO:0016787">
    <property type="term" value="F:hydrolase activity"/>
    <property type="evidence" value="ECO:0007669"/>
    <property type="project" value="UniProtKB-KW"/>
</dbReference>
<keyword evidence="7" id="KW-1185">Reference proteome</keyword>
<protein>
    <recommendedName>
        <fullName evidence="3">Carboxylic ester hydrolase</fullName>
        <ecNumber evidence="3">3.1.1.-</ecNumber>
    </recommendedName>
</protein>
<keyword evidence="4" id="KW-1133">Transmembrane helix</keyword>
<evidence type="ECO:0000313" key="6">
    <source>
        <dbReference type="EMBL" id="KPI37883.1"/>
    </source>
</evidence>
<dbReference type="AlphaFoldDB" id="A0A0N1NZM9"/>
<dbReference type="ESTHER" id="9euro-a0a0n1nzm9">
    <property type="family name" value="Fungal_carboxylesterase_lipase"/>
</dbReference>
<proteinExistence type="inferred from homology"/>
<dbReference type="STRING" id="1664694.A0A0N1NZM9"/>
<evidence type="ECO:0000259" key="5">
    <source>
        <dbReference type="Pfam" id="PF00135"/>
    </source>
</evidence>
<sequence>MADEVPLVAKDASPAKPATVIPSTDYKKATQVKDQNAAPSRTHNTPGVLCGWSVWSIMVFSFSLLAASLSLWLAKGSAGTIRDESSPPTVALQNGTYYGVYNPTYNQDMFLGMPYAAPPIDDLRFQKPQPFNSTWRGQRNATQCQQQCYNYPYPVGPLIGGTDDCLTINVVRPAGVRPDAKLPVAFWIHGGGLVSGSASQYNLSSIVDTSVAVGEPIIAVSIQYRLHARGFLWGPAMKRQGFGNLGFWDQRLALRWVQENIVAFGGDSGMVTIWGQSGGPRSVASLLTAFGGRDDGLFSAAIMQSGTGFHTDFREVKNESDLTWEKSYSKLLSLAGCENFAEEDSLDCLRTVPADQLAIWIGNVTWPPFLDIVDGDFIPSPRSELLRQNKFVPVPILIGTATDDGDYFSPRGISTTEQWEAYLRSGGAANDTIETISALYPDIPSLGLPATYPDRPKGTDAATYGTQWKRVMAFAGDRAMQAPRRSWVRAWTEAGATAYSYRFNTVTGDRPAAQGAGHSVEMPFLLFGEKVARMDGPAFDIFEDGKNDRAGDFRALAQVMQRRWVSFFNHRDPNRCRQCDGAGGMEWPVYDLERPENLVFDAGREGAVHVEEDTWRAEQLDYLDRKLWKVV</sequence>
<keyword evidence="2 3" id="KW-0378">Hydrolase</keyword>
<evidence type="ECO:0000256" key="3">
    <source>
        <dbReference type="RuleBase" id="RU361235"/>
    </source>
</evidence>
<dbReference type="InterPro" id="IPR050309">
    <property type="entry name" value="Type-B_Carboxylest/Lipase"/>
</dbReference>
<dbReference type="SUPFAM" id="SSF53474">
    <property type="entry name" value="alpha/beta-Hydrolases"/>
    <property type="match status" value="1"/>
</dbReference>
<name>A0A0N1NZM9_9EURO</name>
<comment type="similarity">
    <text evidence="1 3">Belongs to the type-B carboxylesterase/lipase family.</text>
</comment>
<feature type="transmembrane region" description="Helical" evidence="4">
    <location>
        <begin position="52"/>
        <end position="74"/>
    </location>
</feature>
<dbReference type="PANTHER" id="PTHR11559">
    <property type="entry name" value="CARBOXYLESTERASE"/>
    <property type="match status" value="1"/>
</dbReference>
<dbReference type="InterPro" id="IPR002018">
    <property type="entry name" value="CarbesteraseB"/>
</dbReference>
<keyword evidence="4" id="KW-0812">Transmembrane</keyword>
<dbReference type="EMBL" id="LFJN01000021">
    <property type="protein sequence ID" value="KPI37883.1"/>
    <property type="molecule type" value="Genomic_DNA"/>
</dbReference>
<keyword evidence="4" id="KW-0472">Membrane</keyword>
<evidence type="ECO:0000313" key="7">
    <source>
        <dbReference type="Proteomes" id="UP000038010"/>
    </source>
</evidence>
<evidence type="ECO:0000256" key="2">
    <source>
        <dbReference type="ARBA" id="ARBA00022801"/>
    </source>
</evidence>
<dbReference type="PROSITE" id="PS00941">
    <property type="entry name" value="CARBOXYLESTERASE_B_2"/>
    <property type="match status" value="1"/>
</dbReference>
<dbReference type="Proteomes" id="UP000038010">
    <property type="component" value="Unassembled WGS sequence"/>
</dbReference>
<reference evidence="6 7" key="1">
    <citation type="submission" date="2015-06" db="EMBL/GenBank/DDBJ databases">
        <title>Draft genome of the ant-associated black yeast Phialophora attae CBS 131958.</title>
        <authorList>
            <person name="Moreno L.F."/>
            <person name="Stielow B.J."/>
            <person name="de Hoog S."/>
            <person name="Vicente V.A."/>
            <person name="Weiss V.A."/>
            <person name="de Vries M."/>
            <person name="Cruz L.M."/>
            <person name="Souza E.M."/>
        </authorList>
    </citation>
    <scope>NUCLEOTIDE SEQUENCE [LARGE SCALE GENOMIC DNA]</scope>
    <source>
        <strain evidence="6 7">CBS 131958</strain>
    </source>
</reference>
<dbReference type="OrthoDB" id="408631at2759"/>
<dbReference type="Pfam" id="PF00135">
    <property type="entry name" value="COesterase"/>
    <property type="match status" value="1"/>
</dbReference>
<dbReference type="InterPro" id="IPR019826">
    <property type="entry name" value="Carboxylesterase_B_AS"/>
</dbReference>
<dbReference type="Gene3D" id="3.40.50.1820">
    <property type="entry name" value="alpha/beta hydrolase"/>
    <property type="match status" value="1"/>
</dbReference>
<gene>
    <name evidence="6" type="ORF">AB675_3168</name>
</gene>
<dbReference type="PROSITE" id="PS00122">
    <property type="entry name" value="CARBOXYLESTERASE_B_1"/>
    <property type="match status" value="1"/>
</dbReference>
<dbReference type="RefSeq" id="XP_017997846.1">
    <property type="nucleotide sequence ID" value="XM_018143196.1"/>
</dbReference>
<comment type="caution">
    <text evidence="6">The sequence shown here is derived from an EMBL/GenBank/DDBJ whole genome shotgun (WGS) entry which is preliminary data.</text>
</comment>